<dbReference type="PROSITE" id="PS00107">
    <property type="entry name" value="PROTEIN_KINASE_ATP"/>
    <property type="match status" value="1"/>
</dbReference>
<dbReference type="SUPFAM" id="SSF56112">
    <property type="entry name" value="Protein kinase-like (PK-like)"/>
    <property type="match status" value="1"/>
</dbReference>
<dbReference type="AlphaFoldDB" id="A0A1E5W8R8"/>
<evidence type="ECO:0000256" key="1">
    <source>
        <dbReference type="PROSITE-ProRule" id="PRU10141"/>
    </source>
</evidence>
<evidence type="ECO:0000259" key="2">
    <source>
        <dbReference type="PROSITE" id="PS50011"/>
    </source>
</evidence>
<protein>
    <submittedName>
        <fullName evidence="3">Receptor-like serine/threonine-protein kinase SD1-6</fullName>
    </submittedName>
</protein>
<proteinExistence type="predicted"/>
<reference evidence="3 4" key="1">
    <citation type="submission" date="2016-09" db="EMBL/GenBank/DDBJ databases">
        <title>The draft genome of Dichanthelium oligosanthes: A C3 panicoid grass species.</title>
        <authorList>
            <person name="Studer A.J."/>
            <person name="Schnable J.C."/>
            <person name="Brutnell T.P."/>
        </authorList>
    </citation>
    <scope>NUCLEOTIDE SEQUENCE [LARGE SCALE GENOMIC DNA]</scope>
    <source>
        <strain evidence="4">cv. Kellogg 1175</strain>
        <tissue evidence="3">Leaf</tissue>
    </source>
</reference>
<dbReference type="Pfam" id="PF07714">
    <property type="entry name" value="PK_Tyr_Ser-Thr"/>
    <property type="match status" value="1"/>
</dbReference>
<dbReference type="OrthoDB" id="1111620at2759"/>
<dbReference type="InterPro" id="IPR011009">
    <property type="entry name" value="Kinase-like_dom_sf"/>
</dbReference>
<keyword evidence="3" id="KW-0675">Receptor</keyword>
<dbReference type="Proteomes" id="UP000095767">
    <property type="component" value="Unassembled WGS sequence"/>
</dbReference>
<dbReference type="InterPro" id="IPR000719">
    <property type="entry name" value="Prot_kinase_dom"/>
</dbReference>
<keyword evidence="1" id="KW-0067">ATP-binding</keyword>
<gene>
    <name evidence="3" type="ORF">BAE44_0005187</name>
</gene>
<dbReference type="STRING" id="888268.A0A1E5W8R8"/>
<dbReference type="EMBL" id="LWDX02017549">
    <property type="protein sequence ID" value="OEL33793.1"/>
    <property type="molecule type" value="Genomic_DNA"/>
</dbReference>
<keyword evidence="3" id="KW-0808">Transferase</keyword>
<keyword evidence="3" id="KW-0418">Kinase</keyword>
<accession>A0A1E5W8R8</accession>
<feature type="domain" description="Protein kinase" evidence="2">
    <location>
        <begin position="212"/>
        <end position="318"/>
    </location>
</feature>
<dbReference type="Gene3D" id="3.30.200.20">
    <property type="entry name" value="Phosphorylase Kinase, domain 1"/>
    <property type="match status" value="1"/>
</dbReference>
<dbReference type="GO" id="GO:0005524">
    <property type="term" value="F:ATP binding"/>
    <property type="evidence" value="ECO:0007669"/>
    <property type="project" value="UniProtKB-UniRule"/>
</dbReference>
<sequence>MFSNQVVVRPDEIAYTFNASADAPFSRLVLNEAIAAAAGAWDPANRDGGHECDAGAVQGEVPRLLLVRGAVPYATADIRGGGSDCVVIWTNYIVDVRYIHKGQDLYMRLAKSELGRHKLQLPKSILQRDHQFHHLVTSLFVTYFLQLNRRDGVWKIPVTAAGMATSKQWYSGSHSQKKVMLGSLSTSNELGDEDPELPFVSSRDIISATNNFSEDNMLGRGGFGKVYKGVLVNEKEVAIKRLGKGSRQGVEEFRNEVVQHRNLVRLLGCCIHGDEKLLEWRCAAAGVTVRWRRLGCVAQAAVGLGRCWRGDDASFQLG</sequence>
<keyword evidence="4" id="KW-1185">Reference proteome</keyword>
<dbReference type="GO" id="GO:0004672">
    <property type="term" value="F:protein kinase activity"/>
    <property type="evidence" value="ECO:0007669"/>
    <property type="project" value="InterPro"/>
</dbReference>
<dbReference type="FunFam" id="3.30.200.20:FF:001238">
    <property type="entry name" value="Os08g0179000 protein"/>
    <property type="match status" value="1"/>
</dbReference>
<name>A0A1E5W8R8_9POAL</name>
<dbReference type="PROSITE" id="PS50011">
    <property type="entry name" value="PROTEIN_KINASE_DOM"/>
    <property type="match status" value="1"/>
</dbReference>
<evidence type="ECO:0000313" key="3">
    <source>
        <dbReference type="EMBL" id="OEL33793.1"/>
    </source>
</evidence>
<dbReference type="PANTHER" id="PTHR32444:SF235">
    <property type="entry name" value="OS01G0783900 PROTEIN"/>
    <property type="match status" value="1"/>
</dbReference>
<dbReference type="InterPro" id="IPR017441">
    <property type="entry name" value="Protein_kinase_ATP_BS"/>
</dbReference>
<dbReference type="PANTHER" id="PTHR32444">
    <property type="entry name" value="BULB-TYPE LECTIN DOMAIN-CONTAINING PROTEIN"/>
    <property type="match status" value="1"/>
</dbReference>
<dbReference type="InterPro" id="IPR001245">
    <property type="entry name" value="Ser-Thr/Tyr_kinase_cat_dom"/>
</dbReference>
<keyword evidence="1" id="KW-0547">Nucleotide-binding</keyword>
<feature type="binding site" evidence="1">
    <location>
        <position position="240"/>
    </location>
    <ligand>
        <name>ATP</name>
        <dbReference type="ChEBI" id="CHEBI:30616"/>
    </ligand>
</feature>
<comment type="caution">
    <text evidence="3">The sequence shown here is derived from an EMBL/GenBank/DDBJ whole genome shotgun (WGS) entry which is preliminary data.</text>
</comment>
<evidence type="ECO:0000313" key="4">
    <source>
        <dbReference type="Proteomes" id="UP000095767"/>
    </source>
</evidence>
<organism evidence="3 4">
    <name type="scientific">Dichanthelium oligosanthes</name>
    <dbReference type="NCBI Taxonomy" id="888268"/>
    <lineage>
        <taxon>Eukaryota</taxon>
        <taxon>Viridiplantae</taxon>
        <taxon>Streptophyta</taxon>
        <taxon>Embryophyta</taxon>
        <taxon>Tracheophyta</taxon>
        <taxon>Spermatophyta</taxon>
        <taxon>Magnoliopsida</taxon>
        <taxon>Liliopsida</taxon>
        <taxon>Poales</taxon>
        <taxon>Poaceae</taxon>
        <taxon>PACMAD clade</taxon>
        <taxon>Panicoideae</taxon>
        <taxon>Panicodae</taxon>
        <taxon>Paniceae</taxon>
        <taxon>Dichantheliinae</taxon>
        <taxon>Dichanthelium</taxon>
    </lineage>
</organism>